<gene>
    <name evidence="2" type="ORF">CC78DRAFT_581349</name>
</gene>
<keyword evidence="3" id="KW-1185">Reference proteome</keyword>
<accession>A0A9P4K8D7</accession>
<protein>
    <submittedName>
        <fullName evidence="2">Uncharacterized protein</fullName>
    </submittedName>
</protein>
<proteinExistence type="predicted"/>
<comment type="caution">
    <text evidence="2">The sequence shown here is derived from an EMBL/GenBank/DDBJ whole genome shotgun (WGS) entry which is preliminary data.</text>
</comment>
<feature type="compositionally biased region" description="Basic and acidic residues" evidence="1">
    <location>
        <begin position="45"/>
        <end position="65"/>
    </location>
</feature>
<name>A0A9P4K8D7_9PLEO</name>
<reference evidence="3" key="1">
    <citation type="journal article" date="2020" name="Stud. Mycol.">
        <title>101 Dothideomycetes genomes: A test case for predicting lifestyles and emergence of pathogens.</title>
        <authorList>
            <person name="Haridas S."/>
            <person name="Albert R."/>
            <person name="Binder M."/>
            <person name="Bloem J."/>
            <person name="LaButti K."/>
            <person name="Salamov A."/>
            <person name="Andreopoulos B."/>
            <person name="Baker S."/>
            <person name="Barry K."/>
            <person name="Bills G."/>
            <person name="Bluhm B."/>
            <person name="Cannon C."/>
            <person name="Castanera R."/>
            <person name="Culley D."/>
            <person name="Daum C."/>
            <person name="Ezra D."/>
            <person name="Gonzalez J."/>
            <person name="Henrissat B."/>
            <person name="Kuo A."/>
            <person name="Liang C."/>
            <person name="Lipzen A."/>
            <person name="Lutzoni F."/>
            <person name="Magnuson J."/>
            <person name="Mondo S."/>
            <person name="Nolan M."/>
            <person name="Ohm R."/>
            <person name="Pangilinan J."/>
            <person name="Park H.-J."/>
            <person name="Ramirez L."/>
            <person name="Alfaro M."/>
            <person name="Sun H."/>
            <person name="Tritt A."/>
            <person name="Yoshinaga Y."/>
            <person name="Zwiers L.-H."/>
            <person name="Turgeon B."/>
            <person name="Goodwin S."/>
            <person name="Spatafora J."/>
            <person name="Crous P."/>
            <person name="Grigoriev I."/>
        </authorList>
    </citation>
    <scope>NUCLEOTIDE SEQUENCE [LARGE SCALE GENOMIC DNA]</scope>
    <source>
        <strain evidence="3">CBS 304.66</strain>
    </source>
</reference>
<evidence type="ECO:0000313" key="3">
    <source>
        <dbReference type="Proteomes" id="UP000800093"/>
    </source>
</evidence>
<feature type="compositionally biased region" description="Polar residues" evidence="1">
    <location>
        <begin position="1"/>
        <end position="16"/>
    </location>
</feature>
<evidence type="ECO:0000313" key="2">
    <source>
        <dbReference type="EMBL" id="KAF2263631.1"/>
    </source>
</evidence>
<evidence type="ECO:0000256" key="1">
    <source>
        <dbReference type="SAM" id="MobiDB-lite"/>
    </source>
</evidence>
<dbReference type="Proteomes" id="UP000800093">
    <property type="component" value="Unassembled WGS sequence"/>
</dbReference>
<sequence length="81" mass="9376">MPEITSSDNPIQTSKPSRLSKFLHKSSSHSANSSKKEKKQVPAAEIKRLEDQKKETLQRWEKEGKTPYKRTWGNWMETNCG</sequence>
<dbReference type="EMBL" id="ML986624">
    <property type="protein sequence ID" value="KAF2263631.1"/>
    <property type="molecule type" value="Genomic_DNA"/>
</dbReference>
<feature type="region of interest" description="Disordered" evidence="1">
    <location>
        <begin position="1"/>
        <end position="65"/>
    </location>
</feature>
<organism evidence="2 3">
    <name type="scientific">Lojkania enalia</name>
    <dbReference type="NCBI Taxonomy" id="147567"/>
    <lineage>
        <taxon>Eukaryota</taxon>
        <taxon>Fungi</taxon>
        <taxon>Dikarya</taxon>
        <taxon>Ascomycota</taxon>
        <taxon>Pezizomycotina</taxon>
        <taxon>Dothideomycetes</taxon>
        <taxon>Pleosporomycetidae</taxon>
        <taxon>Pleosporales</taxon>
        <taxon>Pleosporales incertae sedis</taxon>
        <taxon>Lojkania</taxon>
    </lineage>
</organism>
<dbReference type="AlphaFoldDB" id="A0A9P4K8D7"/>